<dbReference type="Pfam" id="PF02115">
    <property type="entry name" value="Rho_GDI"/>
    <property type="match status" value="1"/>
</dbReference>
<dbReference type="PANTHER" id="PTHR47165:SF4">
    <property type="entry name" value="OS03G0429900 PROTEIN"/>
    <property type="match status" value="1"/>
</dbReference>
<proteinExistence type="predicted"/>
<sequence length="678" mass="78740">MSSFWKQNYGHRLFSNTAKENLQGDKVRRSNAIINSLILIDYCGKKIEAALWKEILAAGEKIDRQALDNVEYPAAIALTAMRVGEHERNLRLGSTKGTFLYINPDTPEVESLLLRFKENLNQIQQGPNNLQLHHVDGINTTIDVLLQLTRNELTGKKFICQGSITEAVTNQNWYYIACPKCNATIFPSGTKWRCALGGTFSEPKYRSSLCSYPKQRIGYPKQRIGQILCTEPSESYFYATDEDEEAHIELGPKISIREHLEKDKDDENLRRWKECLEGLMSIRLQLFLMDPFKKLNDELVSTIFTRLDFPELHSLRRTCRSFESLLLSQNFCRLYNAQVNRKMLTIMYGHDDEDPSDHWLTIINEEDEGTIRIRLQFDLEEDEVLELIAFWKTITLFRCEERSAFIIYNFWSEIAIEVPYIYEFVADELHSAVVRFGTRIYEDARDNLDYILEFIHRREINLHYFSYCSRDPQQVQRLGAQVQLSEIGPVNMIIPAFQAPGYIFFSLDGGNPIYANEAYESLMTEHMRGFINNPPPNVDQDEYDPLLLTTNEGFCVIIKRSVLFFNGRAIHTIYTMDVFSAQRHPSIGEGYLFLTRVPNLLRPIETAQYRDFRLRVVEGCLNLTFKLIPPQEENMHMVEWIILRYNIEERVWISKRNLMPEGTYGAIYSGKTGITPAS</sequence>
<dbReference type="PANTHER" id="PTHR47165">
    <property type="entry name" value="OS03G0429900 PROTEIN"/>
    <property type="match status" value="1"/>
</dbReference>
<protein>
    <recommendedName>
        <fullName evidence="1">F-box domain-containing protein</fullName>
    </recommendedName>
</protein>
<dbReference type="InterPro" id="IPR012340">
    <property type="entry name" value="NA-bd_OB-fold"/>
</dbReference>
<dbReference type="GO" id="GO:0005737">
    <property type="term" value="C:cytoplasm"/>
    <property type="evidence" value="ECO:0007669"/>
    <property type="project" value="InterPro"/>
</dbReference>
<feature type="domain" description="F-box" evidence="1">
    <location>
        <begin position="295"/>
        <end position="335"/>
    </location>
</feature>
<dbReference type="GO" id="GO:0005094">
    <property type="term" value="F:Rho GDP-dissociation inhibitor activity"/>
    <property type="evidence" value="ECO:0007669"/>
    <property type="project" value="InterPro"/>
</dbReference>
<gene>
    <name evidence="2" type="ORF">SSX86_008658</name>
</gene>
<dbReference type="GO" id="GO:0007266">
    <property type="term" value="P:Rho protein signal transduction"/>
    <property type="evidence" value="ECO:0007669"/>
    <property type="project" value="InterPro"/>
</dbReference>
<dbReference type="EMBL" id="JBCNJP010000010">
    <property type="protein sequence ID" value="KAK9072226.1"/>
    <property type="molecule type" value="Genomic_DNA"/>
</dbReference>
<dbReference type="InterPro" id="IPR001810">
    <property type="entry name" value="F-box_dom"/>
</dbReference>
<comment type="caution">
    <text evidence="2">The sequence shown here is derived from an EMBL/GenBank/DDBJ whole genome shotgun (WGS) entry which is preliminary data.</text>
</comment>
<dbReference type="Pfam" id="PF00646">
    <property type="entry name" value="F-box"/>
    <property type="match status" value="1"/>
</dbReference>
<dbReference type="Gene3D" id="2.40.50.140">
    <property type="entry name" value="Nucleic acid-binding proteins"/>
    <property type="match status" value="2"/>
</dbReference>
<name>A0AAP0H4T3_9ASTR</name>
<reference evidence="2 3" key="1">
    <citation type="submission" date="2024-04" db="EMBL/GenBank/DDBJ databases">
        <title>The reference genome of an endangered Asteraceae, Deinandra increscens subsp. villosa, native to the Central Coast of California.</title>
        <authorList>
            <person name="Guilliams M."/>
            <person name="Hasenstab-Lehman K."/>
            <person name="Meyer R."/>
            <person name="Mcevoy S."/>
        </authorList>
    </citation>
    <scope>NUCLEOTIDE SEQUENCE [LARGE SCALE GENOMIC DNA]</scope>
    <source>
        <tissue evidence="2">Leaf</tissue>
    </source>
</reference>
<dbReference type="AlphaFoldDB" id="A0AAP0H4T3"/>
<evidence type="ECO:0000313" key="2">
    <source>
        <dbReference type="EMBL" id="KAK9072226.1"/>
    </source>
</evidence>
<dbReference type="SUPFAM" id="SSF81383">
    <property type="entry name" value="F-box domain"/>
    <property type="match status" value="1"/>
</dbReference>
<evidence type="ECO:0000259" key="1">
    <source>
        <dbReference type="SMART" id="SM00256"/>
    </source>
</evidence>
<dbReference type="SMART" id="SM00256">
    <property type="entry name" value="FBOX"/>
    <property type="match status" value="1"/>
</dbReference>
<dbReference type="InterPro" id="IPR014756">
    <property type="entry name" value="Ig_E-set"/>
</dbReference>
<dbReference type="Proteomes" id="UP001408789">
    <property type="component" value="Unassembled WGS sequence"/>
</dbReference>
<accession>A0AAP0H4T3</accession>
<dbReference type="CDD" id="cd09917">
    <property type="entry name" value="F-box_SF"/>
    <property type="match status" value="1"/>
</dbReference>
<evidence type="ECO:0000313" key="3">
    <source>
        <dbReference type="Proteomes" id="UP001408789"/>
    </source>
</evidence>
<keyword evidence="3" id="KW-1185">Reference proteome</keyword>
<dbReference type="InterPro" id="IPR000406">
    <property type="entry name" value="Rho_GDI"/>
</dbReference>
<organism evidence="2 3">
    <name type="scientific">Deinandra increscens subsp. villosa</name>
    <dbReference type="NCBI Taxonomy" id="3103831"/>
    <lineage>
        <taxon>Eukaryota</taxon>
        <taxon>Viridiplantae</taxon>
        <taxon>Streptophyta</taxon>
        <taxon>Embryophyta</taxon>
        <taxon>Tracheophyta</taxon>
        <taxon>Spermatophyta</taxon>
        <taxon>Magnoliopsida</taxon>
        <taxon>eudicotyledons</taxon>
        <taxon>Gunneridae</taxon>
        <taxon>Pentapetalae</taxon>
        <taxon>asterids</taxon>
        <taxon>campanulids</taxon>
        <taxon>Asterales</taxon>
        <taxon>Asteraceae</taxon>
        <taxon>Asteroideae</taxon>
        <taxon>Heliantheae alliance</taxon>
        <taxon>Madieae</taxon>
        <taxon>Madiinae</taxon>
        <taxon>Deinandra</taxon>
    </lineage>
</organism>
<dbReference type="InterPro" id="IPR036047">
    <property type="entry name" value="F-box-like_dom_sf"/>
</dbReference>
<dbReference type="SUPFAM" id="SSF81296">
    <property type="entry name" value="E set domains"/>
    <property type="match status" value="1"/>
</dbReference>